<reference evidence="10" key="1">
    <citation type="submission" date="2019-06" db="EMBL/GenBank/DDBJ databases">
        <authorList>
            <consortium name="Wellcome Sanger Institute Data Sharing"/>
        </authorList>
    </citation>
    <scope>NUCLEOTIDE SEQUENCE [LARGE SCALE GENOMIC DNA]</scope>
</reference>
<evidence type="ECO:0000256" key="7">
    <source>
        <dbReference type="ARBA" id="ARBA00023180"/>
    </source>
</evidence>
<evidence type="ECO:0000256" key="8">
    <source>
        <dbReference type="ARBA" id="ARBA00023319"/>
    </source>
</evidence>
<keyword evidence="8" id="KW-0393">Immunoglobulin domain</keyword>
<evidence type="ECO:0000256" key="1">
    <source>
        <dbReference type="ARBA" id="ARBA00004479"/>
    </source>
</evidence>
<proteinExistence type="predicted"/>
<keyword evidence="11" id="KW-1185">Reference proteome</keyword>
<keyword evidence="3" id="KW-0732">Signal</keyword>
<dbReference type="InterPro" id="IPR013106">
    <property type="entry name" value="Ig_V-set"/>
</dbReference>
<keyword evidence="7" id="KW-0325">Glycoprotein</keyword>
<accession>A0A672JPC9</accession>
<dbReference type="InParanoid" id="A0A672JPC9"/>
<dbReference type="SMART" id="SM00409">
    <property type="entry name" value="IG"/>
    <property type="match status" value="1"/>
</dbReference>
<dbReference type="Gene3D" id="2.60.40.10">
    <property type="entry name" value="Immunoglobulins"/>
    <property type="match status" value="1"/>
</dbReference>
<evidence type="ECO:0000259" key="9">
    <source>
        <dbReference type="PROSITE" id="PS50835"/>
    </source>
</evidence>
<dbReference type="AlphaFoldDB" id="A0A672JPC9"/>
<dbReference type="Pfam" id="PF07686">
    <property type="entry name" value="V-set"/>
    <property type="match status" value="1"/>
</dbReference>
<dbReference type="InterPro" id="IPR003599">
    <property type="entry name" value="Ig_sub"/>
</dbReference>
<dbReference type="Ensembl" id="ENSSFAT00005056451.1">
    <property type="protein sequence ID" value="ENSSFAP00005054765.1"/>
    <property type="gene ID" value="ENSSFAG00005026039.1"/>
</dbReference>
<dbReference type="SUPFAM" id="SSF48726">
    <property type="entry name" value="Immunoglobulin"/>
    <property type="match status" value="1"/>
</dbReference>
<evidence type="ECO:0000256" key="3">
    <source>
        <dbReference type="ARBA" id="ARBA00022729"/>
    </source>
</evidence>
<reference evidence="10" key="2">
    <citation type="submission" date="2025-08" db="UniProtKB">
        <authorList>
            <consortium name="Ensembl"/>
        </authorList>
    </citation>
    <scope>IDENTIFICATION</scope>
</reference>
<evidence type="ECO:0000256" key="2">
    <source>
        <dbReference type="ARBA" id="ARBA00022692"/>
    </source>
</evidence>
<keyword evidence="6" id="KW-1015">Disulfide bond</keyword>
<dbReference type="PROSITE" id="PS50835">
    <property type="entry name" value="IG_LIKE"/>
    <property type="match status" value="1"/>
</dbReference>
<evidence type="ECO:0000256" key="5">
    <source>
        <dbReference type="ARBA" id="ARBA00023136"/>
    </source>
</evidence>
<dbReference type="InterPro" id="IPR013783">
    <property type="entry name" value="Ig-like_fold"/>
</dbReference>
<feature type="domain" description="Ig-like" evidence="9">
    <location>
        <begin position="10"/>
        <end position="156"/>
    </location>
</feature>
<dbReference type="InterPro" id="IPR000920">
    <property type="entry name" value="Myelin_P0-rel"/>
</dbReference>
<dbReference type="InterPro" id="IPR007110">
    <property type="entry name" value="Ig-like_dom"/>
</dbReference>
<dbReference type="PANTHER" id="PTHR13869">
    <property type="entry name" value="MYELIN P0 RELATED"/>
    <property type="match status" value="1"/>
</dbReference>
<comment type="subcellular location">
    <subcellularLocation>
        <location evidence="1">Membrane</location>
        <topology evidence="1">Single-pass type I membrane protein</topology>
    </subcellularLocation>
</comment>
<reference evidence="10" key="3">
    <citation type="submission" date="2025-09" db="UniProtKB">
        <authorList>
            <consortium name="Ensembl"/>
        </authorList>
    </citation>
    <scope>IDENTIFICATION</scope>
</reference>
<organism evidence="10 11">
    <name type="scientific">Salarias fasciatus</name>
    <name type="common">Jewelled blenny</name>
    <name type="synonym">Blennius fasciatus</name>
    <dbReference type="NCBI Taxonomy" id="181472"/>
    <lineage>
        <taxon>Eukaryota</taxon>
        <taxon>Metazoa</taxon>
        <taxon>Chordata</taxon>
        <taxon>Craniata</taxon>
        <taxon>Vertebrata</taxon>
        <taxon>Euteleostomi</taxon>
        <taxon>Actinopterygii</taxon>
        <taxon>Neopterygii</taxon>
        <taxon>Teleostei</taxon>
        <taxon>Neoteleostei</taxon>
        <taxon>Acanthomorphata</taxon>
        <taxon>Ovalentaria</taxon>
        <taxon>Blenniimorphae</taxon>
        <taxon>Blenniiformes</taxon>
        <taxon>Blennioidei</taxon>
        <taxon>Blenniidae</taxon>
        <taxon>Salariinae</taxon>
        <taxon>Salarias</taxon>
    </lineage>
</organism>
<evidence type="ECO:0000256" key="6">
    <source>
        <dbReference type="ARBA" id="ARBA00023157"/>
    </source>
</evidence>
<evidence type="ECO:0000313" key="11">
    <source>
        <dbReference type="Proteomes" id="UP000472267"/>
    </source>
</evidence>
<name>A0A672JPC9_SALFA</name>
<dbReference type="PANTHER" id="PTHR13869:SF21">
    <property type="entry name" value="MYELIN PROTEIN ZERO-LIKE PROTEIN 2"/>
    <property type="match status" value="1"/>
</dbReference>
<keyword evidence="5" id="KW-0472">Membrane</keyword>
<evidence type="ECO:0000313" key="10">
    <source>
        <dbReference type="Ensembl" id="ENSSFAP00005054765.1"/>
    </source>
</evidence>
<dbReference type="Proteomes" id="UP000472267">
    <property type="component" value="Chromosome 10"/>
</dbReference>
<dbReference type="GO" id="GO:0098609">
    <property type="term" value="P:cell-cell adhesion"/>
    <property type="evidence" value="ECO:0007669"/>
    <property type="project" value="TreeGrafter"/>
</dbReference>
<keyword evidence="2" id="KW-0812">Transmembrane</keyword>
<dbReference type="GO" id="GO:0005886">
    <property type="term" value="C:plasma membrane"/>
    <property type="evidence" value="ECO:0007669"/>
    <property type="project" value="TreeGrafter"/>
</dbReference>
<keyword evidence="4" id="KW-1133">Transmembrane helix</keyword>
<evidence type="ECO:0000256" key="4">
    <source>
        <dbReference type="ARBA" id="ARBA00022989"/>
    </source>
</evidence>
<sequence>SAPAYCTATPEVNQRTLTLLFLSLGLQQVSGVFIYTAAEVEAVNGTDVKLKCKFSSMYPVSLESVSANWIFRPRESECEIECVFVFQLMYYHKKPYPILNGRFKKRVEWSGDVLEKDASITLKRVTPKFRGTYVCQVRNLPDIRGRDGEVVLRVVNKTSSNHVGFHSEQQFCSQSADSCLYRLQSSIILLMQRREIDSSYLARSLKIPQQ</sequence>
<dbReference type="InterPro" id="IPR036179">
    <property type="entry name" value="Ig-like_dom_sf"/>
</dbReference>
<protein>
    <recommendedName>
        <fullName evidence="9">Ig-like domain-containing protein</fullName>
    </recommendedName>
</protein>
<dbReference type="PRINTS" id="PR00213">
    <property type="entry name" value="MYELINP0"/>
</dbReference>